<keyword evidence="1" id="KW-1133">Transmembrane helix</keyword>
<evidence type="ECO:0000313" key="3">
    <source>
        <dbReference type="EMBL" id="MCG7508199.1"/>
    </source>
</evidence>
<organism evidence="3 4">
    <name type="scientific">Mesorhizobium retamae</name>
    <dbReference type="NCBI Taxonomy" id="2912854"/>
    <lineage>
        <taxon>Bacteria</taxon>
        <taxon>Pseudomonadati</taxon>
        <taxon>Pseudomonadota</taxon>
        <taxon>Alphaproteobacteria</taxon>
        <taxon>Hyphomicrobiales</taxon>
        <taxon>Phyllobacteriaceae</taxon>
        <taxon>Mesorhizobium</taxon>
    </lineage>
</organism>
<feature type="transmembrane region" description="Helical" evidence="1">
    <location>
        <begin position="209"/>
        <end position="230"/>
    </location>
</feature>
<dbReference type="Pfam" id="PF01757">
    <property type="entry name" value="Acyl_transf_3"/>
    <property type="match status" value="1"/>
</dbReference>
<evidence type="ECO:0000313" key="4">
    <source>
        <dbReference type="Proteomes" id="UP001201701"/>
    </source>
</evidence>
<feature type="transmembrane region" description="Helical" evidence="1">
    <location>
        <begin position="106"/>
        <end position="126"/>
    </location>
</feature>
<keyword evidence="3" id="KW-0808">Transferase</keyword>
<feature type="transmembrane region" description="Helical" evidence="1">
    <location>
        <begin position="54"/>
        <end position="74"/>
    </location>
</feature>
<evidence type="ECO:0000259" key="2">
    <source>
        <dbReference type="Pfam" id="PF01757"/>
    </source>
</evidence>
<dbReference type="RefSeq" id="WP_239369713.1">
    <property type="nucleotide sequence ID" value="NZ_JAKREW010000036.1"/>
</dbReference>
<proteinExistence type="predicted"/>
<dbReference type="GO" id="GO:0016746">
    <property type="term" value="F:acyltransferase activity"/>
    <property type="evidence" value="ECO:0007669"/>
    <property type="project" value="UniProtKB-KW"/>
</dbReference>
<feature type="transmembrane region" description="Helical" evidence="1">
    <location>
        <begin position="268"/>
        <end position="286"/>
    </location>
</feature>
<dbReference type="InterPro" id="IPR050879">
    <property type="entry name" value="Acyltransferase_3"/>
</dbReference>
<dbReference type="InterPro" id="IPR002656">
    <property type="entry name" value="Acyl_transf_3_dom"/>
</dbReference>
<reference evidence="3 4" key="1">
    <citation type="submission" date="2022-02" db="EMBL/GenBank/DDBJ databases">
        <title>Draft genome sequence of Mezorhizobium retamae strain IRAMC:0171 isolated from Retama raetam nodules.</title>
        <authorList>
            <person name="Bengaied R."/>
            <person name="Sbissi I."/>
            <person name="Huber K."/>
            <person name="Ghodbane F."/>
            <person name="Nouioui I."/>
            <person name="Tarhouni M."/>
            <person name="Gtari M."/>
        </authorList>
    </citation>
    <scope>NUCLEOTIDE SEQUENCE [LARGE SCALE GENOMIC DNA]</scope>
    <source>
        <strain evidence="3 4">IRAMC:0171</strain>
    </source>
</reference>
<sequence>MATLHQDTVFATRPIKAVTRPAENRIAGFDGVRAIAVLMVFISHKTTLPHHDSYGSVGVWLFLVLSGMLISSILSEMRRKVEAGAQSSWQSMGDFYLRRSLRIFPLYYACLSVFALGSLFTSFVGFSRMEATIYALYGTNIYIEVTPTADHGHFGHLWSLAAEEQFYLLFAPILLFTPRKYLARICIGFMFAGAAMLAWLVSVKTHPNAIHVDPLIAFGMLGVGGFVASLKNLKPPAWLVSAPAQAAAGMALIAIPLVFGYFRDIWNVWGPLTCTVAGLFLFQIARNQQTPIVGFLDVWPLRSLGRVSYSFYVLHQFIHFYEVQAVFHRLHMDIEAPLVVQLALEFLITVALATLSWHFFERPLVRLGARLTAREGVEANSATAVLSPGRQTATR</sequence>
<feature type="transmembrane region" description="Helical" evidence="1">
    <location>
        <begin position="237"/>
        <end position="262"/>
    </location>
</feature>
<dbReference type="PANTHER" id="PTHR23028:SF53">
    <property type="entry name" value="ACYL_TRANSF_3 DOMAIN-CONTAINING PROTEIN"/>
    <property type="match status" value="1"/>
</dbReference>
<feature type="domain" description="Acyltransferase 3" evidence="2">
    <location>
        <begin position="27"/>
        <end position="355"/>
    </location>
</feature>
<accession>A0ABS9QNQ4</accession>
<keyword evidence="1" id="KW-0812">Transmembrane</keyword>
<name>A0ABS9QNQ4_9HYPH</name>
<protein>
    <submittedName>
        <fullName evidence="3">Acyltransferase</fullName>
    </submittedName>
</protein>
<feature type="transmembrane region" description="Helical" evidence="1">
    <location>
        <begin position="26"/>
        <end position="42"/>
    </location>
</feature>
<dbReference type="PANTHER" id="PTHR23028">
    <property type="entry name" value="ACETYLTRANSFERASE"/>
    <property type="match status" value="1"/>
</dbReference>
<keyword evidence="3" id="KW-0012">Acyltransferase</keyword>
<keyword evidence="1" id="KW-0472">Membrane</keyword>
<gene>
    <name evidence="3" type="ORF">L4923_24470</name>
</gene>
<dbReference type="Proteomes" id="UP001201701">
    <property type="component" value="Unassembled WGS sequence"/>
</dbReference>
<comment type="caution">
    <text evidence="3">The sequence shown here is derived from an EMBL/GenBank/DDBJ whole genome shotgun (WGS) entry which is preliminary data.</text>
</comment>
<feature type="transmembrane region" description="Helical" evidence="1">
    <location>
        <begin position="181"/>
        <end position="203"/>
    </location>
</feature>
<feature type="transmembrane region" description="Helical" evidence="1">
    <location>
        <begin position="339"/>
        <end position="360"/>
    </location>
</feature>
<evidence type="ECO:0000256" key="1">
    <source>
        <dbReference type="SAM" id="Phobius"/>
    </source>
</evidence>
<dbReference type="EMBL" id="JAKREW010000036">
    <property type="protein sequence ID" value="MCG7508199.1"/>
    <property type="molecule type" value="Genomic_DNA"/>
</dbReference>
<keyword evidence="4" id="KW-1185">Reference proteome</keyword>